<reference evidence="4" key="1">
    <citation type="submission" date="2020-10" db="EMBL/GenBank/DDBJ databases">
        <authorList>
            <person name="Gilroy R."/>
        </authorList>
    </citation>
    <scope>NUCLEOTIDE SEQUENCE</scope>
    <source>
        <strain evidence="4">CHK181-108</strain>
    </source>
</reference>
<dbReference type="InterPro" id="IPR001119">
    <property type="entry name" value="SLH_dom"/>
</dbReference>
<protein>
    <submittedName>
        <fullName evidence="4">S-layer homology domain-containing protein</fullName>
    </submittedName>
</protein>
<organism evidence="4 5">
    <name type="scientific">Candidatus Ornithomonoglobus intestinigallinarum</name>
    <dbReference type="NCBI Taxonomy" id="2840894"/>
    <lineage>
        <taxon>Bacteria</taxon>
        <taxon>Bacillati</taxon>
        <taxon>Bacillota</taxon>
        <taxon>Clostridia</taxon>
        <taxon>Candidatus Ornithomonoglobus</taxon>
    </lineage>
</organism>
<keyword evidence="1" id="KW-0677">Repeat</keyword>
<evidence type="ECO:0000313" key="5">
    <source>
        <dbReference type="Proteomes" id="UP000824165"/>
    </source>
</evidence>
<dbReference type="Proteomes" id="UP000824165">
    <property type="component" value="Unassembled WGS sequence"/>
</dbReference>
<reference evidence="4" key="2">
    <citation type="journal article" date="2021" name="PeerJ">
        <title>Extensive microbial diversity within the chicken gut microbiome revealed by metagenomics and culture.</title>
        <authorList>
            <person name="Gilroy R."/>
            <person name="Ravi A."/>
            <person name="Getino M."/>
            <person name="Pursley I."/>
            <person name="Horton D.L."/>
            <person name="Alikhan N.F."/>
            <person name="Baker D."/>
            <person name="Gharbi K."/>
            <person name="Hall N."/>
            <person name="Watson M."/>
            <person name="Adriaenssens E.M."/>
            <person name="Foster-Nyarko E."/>
            <person name="Jarju S."/>
            <person name="Secka A."/>
            <person name="Antonio M."/>
            <person name="Oren A."/>
            <person name="Chaudhuri R.R."/>
            <person name="La Ragione R."/>
            <person name="Hildebrand F."/>
            <person name="Pallen M.J."/>
        </authorList>
    </citation>
    <scope>NUCLEOTIDE SEQUENCE</scope>
    <source>
        <strain evidence="4">CHK181-108</strain>
    </source>
</reference>
<evidence type="ECO:0000256" key="2">
    <source>
        <dbReference type="SAM" id="SignalP"/>
    </source>
</evidence>
<feature type="signal peptide" evidence="2">
    <location>
        <begin position="1"/>
        <end position="24"/>
    </location>
</feature>
<dbReference type="EMBL" id="DVLU01000039">
    <property type="protein sequence ID" value="HIT85104.1"/>
    <property type="molecule type" value="Genomic_DNA"/>
</dbReference>
<accession>A0A9D1H4K8</accession>
<evidence type="ECO:0000313" key="4">
    <source>
        <dbReference type="EMBL" id="HIT85104.1"/>
    </source>
</evidence>
<feature type="domain" description="SLH" evidence="3">
    <location>
        <begin position="22"/>
        <end position="85"/>
    </location>
</feature>
<dbReference type="PROSITE" id="PS51272">
    <property type="entry name" value="SLH"/>
    <property type="match status" value="2"/>
</dbReference>
<name>A0A9D1H4K8_9FIRM</name>
<dbReference type="Pfam" id="PF00395">
    <property type="entry name" value="SLH"/>
    <property type="match status" value="2"/>
</dbReference>
<proteinExistence type="predicted"/>
<evidence type="ECO:0000259" key="3">
    <source>
        <dbReference type="PROSITE" id="PS51272"/>
    </source>
</evidence>
<gene>
    <name evidence="4" type="ORF">IAA60_04245</name>
</gene>
<comment type="caution">
    <text evidence="4">The sequence shown here is derived from an EMBL/GenBank/DDBJ whole genome shotgun (WGS) entry which is preliminary data.</text>
</comment>
<dbReference type="AlphaFoldDB" id="A0A9D1H4K8"/>
<keyword evidence="2" id="KW-0732">Signal</keyword>
<sequence length="850" mass="92158">MNLKKVLCSVLSAAAFAASVNAFAALPSDVAGTRYEEPVRVLNALKIMVGDDNGTFRLEDTITRSEVAKMAVHAMGMESAASKASRASNFKDVPSSHWANGYINVATSLGLLKGDGDGNFRPDDSIMYAEAMTIFVRATGYEEAAKSKGGFPNGYMTAGTAAGLADNVKASAGEDITRGNVAFLTENALEANLMEQTGFGPNSKYEITDKTLLKDRLKVQKLEGQITSAGGASIDGLQAASDGYVRIDKSLYKADGDFANLLGFNVVYYLQTTNSGDEVVTLAVPRNGQNATVEITPELFSKVTTRGENKAIEYFRSETTTQKNVAEIAADAVMIYNGRKIDFNEDKLDFSDREGSIVLLDTTKDSKYDIVFVNEYKNIVVDSVTSSNKIVDKYGSGTLKLDDSVDFTLKKGGKDINISELREFDVLSVYESEDKSLYSITVSSNSVEGTITSKDDEGVYIGGERYKIAKNYTELLEVGVKGTFYLDASGRIAAADTTSALSSNYAYLMNAYTNSGTEVSSFKLYTKNGETKTYNANAKIRFNGTTVTAASAVTSLVSDGAAKKQLVTFEENSDGMLTSINTAVDNSSTGKVNKDKFTLNHKLDDAVYDADLSKLGNVRVDSRTIVFGIPNDSTEYEILDKSVFEDGQSYDAHVYDMTESYTARVIVLTNSALVANADSPLAVVKQVSSAVNSDGERTELLTALVDGEEKKLYAADDTVLEKDDDAQLEAGDLIQYKTNSKGEIVSVRVLFDIETKDTEASEEPVENLKTIYGKVTKKFTDSINVTVDDEDEANHTLSEDVKVYIVDTTLPRNNVEAADAGDIRAFDDDEGNRVFLKLYKDVVEEAVIVK</sequence>
<evidence type="ECO:0000256" key="1">
    <source>
        <dbReference type="ARBA" id="ARBA00022737"/>
    </source>
</evidence>
<feature type="domain" description="SLH" evidence="3">
    <location>
        <begin position="86"/>
        <end position="149"/>
    </location>
</feature>
<feature type="chain" id="PRO_5039571035" evidence="2">
    <location>
        <begin position="25"/>
        <end position="850"/>
    </location>
</feature>